<evidence type="ECO:0000256" key="2">
    <source>
        <dbReference type="ARBA" id="ARBA00023210"/>
    </source>
</evidence>
<comment type="subunit">
    <text evidence="5">Homodimer. Interacts with FtsZ.</text>
</comment>
<sequence length="142" mass="15915">MGLKGKLKQFFDLEETVDSSEDFAAATVDKEKAKPVQNQRSVEKNGKIVAIQNVHQQTKVVLVEPKRFEEVEEIVAYLKSKQTVICNLQGTSKDQGQRILDFIGGTAFALNGQIRKIGHNTFLFAPEQVDISGMISNWPEHK</sequence>
<dbReference type="HAMAP" id="MF_01197">
    <property type="entry name" value="SepF"/>
    <property type="match status" value="1"/>
</dbReference>
<dbReference type="Proteomes" id="UP000035553">
    <property type="component" value="Unassembled WGS sequence"/>
</dbReference>
<proteinExistence type="inferred from homology"/>
<dbReference type="GO" id="GO:0000917">
    <property type="term" value="P:division septum assembly"/>
    <property type="evidence" value="ECO:0007669"/>
    <property type="project" value="UniProtKB-KW"/>
</dbReference>
<comment type="function">
    <text evidence="4 5">Cell division protein that is part of the divisome complex and is recruited early to the Z-ring. Probably stimulates Z-ring formation, perhaps through the cross-linking of FtsZ protofilaments. Its function overlaps with FtsA.</text>
</comment>
<dbReference type="PANTHER" id="PTHR35798">
    <property type="entry name" value="CELL DIVISION PROTEIN SEPF"/>
    <property type="match status" value="1"/>
</dbReference>
<evidence type="ECO:0000256" key="5">
    <source>
        <dbReference type="HAMAP-Rule" id="MF_01197"/>
    </source>
</evidence>
<reference evidence="6 7" key="1">
    <citation type="journal article" date="2011" name="J. Bacteriol.">
        <title>Draft genome sequence of Sporolactobacillus inulinus strain CASD, an efficient D-lactic acid-producing bacterium with high-concentration lactate tolerance capability.</title>
        <authorList>
            <person name="Yu B."/>
            <person name="Su F."/>
            <person name="Wang L."/>
            <person name="Xu K."/>
            <person name="Zhao B."/>
            <person name="Xu P."/>
        </authorList>
    </citation>
    <scope>NUCLEOTIDE SEQUENCE [LARGE SCALE GENOMIC DNA]</scope>
    <source>
        <strain evidence="6 7">CASD</strain>
    </source>
</reference>
<dbReference type="GO" id="GO:0043093">
    <property type="term" value="P:FtsZ-dependent cytokinesis"/>
    <property type="evidence" value="ECO:0007669"/>
    <property type="project" value="UniProtKB-UniRule"/>
</dbReference>
<name>A0A0U1QME6_9BACL</name>
<dbReference type="GO" id="GO:0005737">
    <property type="term" value="C:cytoplasm"/>
    <property type="evidence" value="ECO:0007669"/>
    <property type="project" value="UniProtKB-SubCell"/>
</dbReference>
<evidence type="ECO:0000313" key="6">
    <source>
        <dbReference type="EMBL" id="KLI01786.1"/>
    </source>
</evidence>
<evidence type="ECO:0000256" key="3">
    <source>
        <dbReference type="ARBA" id="ARBA00023306"/>
    </source>
</evidence>
<dbReference type="OrthoDB" id="9815206at2"/>
<accession>A0A0U1QME6</accession>
<dbReference type="InterPro" id="IPR038594">
    <property type="entry name" value="SepF-like_sf"/>
</dbReference>
<evidence type="ECO:0000313" key="7">
    <source>
        <dbReference type="Proteomes" id="UP000035553"/>
    </source>
</evidence>
<keyword evidence="7" id="KW-1185">Reference proteome</keyword>
<keyword evidence="3 5" id="KW-0131">Cell cycle</keyword>
<dbReference type="Gene3D" id="3.30.110.150">
    <property type="entry name" value="SepF-like protein"/>
    <property type="match status" value="1"/>
</dbReference>
<evidence type="ECO:0000256" key="1">
    <source>
        <dbReference type="ARBA" id="ARBA00022618"/>
    </source>
</evidence>
<dbReference type="InterPro" id="IPR007561">
    <property type="entry name" value="Cell_div_SepF/SepF-rel"/>
</dbReference>
<comment type="similarity">
    <text evidence="5">Belongs to the SepF family.</text>
</comment>
<gene>
    <name evidence="5" type="primary">sepF</name>
    <name evidence="6" type="ORF">SINU_11570</name>
</gene>
<dbReference type="RefSeq" id="WP_010024401.1">
    <property type="nucleotide sequence ID" value="NZ_AFVQ02000162.1"/>
</dbReference>
<evidence type="ECO:0000256" key="4">
    <source>
        <dbReference type="ARBA" id="ARBA00044936"/>
    </source>
</evidence>
<dbReference type="Pfam" id="PF04472">
    <property type="entry name" value="SepF"/>
    <property type="match status" value="1"/>
</dbReference>
<dbReference type="EMBL" id="AFVQ02000162">
    <property type="protein sequence ID" value="KLI01786.1"/>
    <property type="molecule type" value="Genomic_DNA"/>
</dbReference>
<dbReference type="InterPro" id="IPR023052">
    <property type="entry name" value="Cell_div_SepF"/>
</dbReference>
<protein>
    <recommendedName>
        <fullName evidence="5">Cell division protein SepF</fullName>
    </recommendedName>
</protein>
<dbReference type="AlphaFoldDB" id="A0A0U1QME6"/>
<organism evidence="6 7">
    <name type="scientific">Sporolactobacillus inulinus CASD</name>
    <dbReference type="NCBI Taxonomy" id="1069536"/>
    <lineage>
        <taxon>Bacteria</taxon>
        <taxon>Bacillati</taxon>
        <taxon>Bacillota</taxon>
        <taxon>Bacilli</taxon>
        <taxon>Bacillales</taxon>
        <taxon>Sporolactobacillaceae</taxon>
        <taxon>Sporolactobacillus</taxon>
    </lineage>
</organism>
<dbReference type="STRING" id="1069536.SINU_11570"/>
<keyword evidence="1 5" id="KW-0132">Cell division</keyword>
<dbReference type="PANTHER" id="PTHR35798:SF1">
    <property type="entry name" value="CELL DIVISION PROTEIN SEPF"/>
    <property type="match status" value="1"/>
</dbReference>
<comment type="caution">
    <text evidence="6">The sequence shown here is derived from an EMBL/GenBank/DDBJ whole genome shotgun (WGS) entry which is preliminary data.</text>
</comment>
<keyword evidence="2 5" id="KW-0717">Septation</keyword>
<keyword evidence="5" id="KW-0963">Cytoplasm</keyword>
<comment type="subcellular location">
    <subcellularLocation>
        <location evidence="5">Cytoplasm</location>
    </subcellularLocation>
    <text evidence="5">Localizes to the division site, in a FtsZ-dependent manner.</text>
</comment>